<evidence type="ECO:0000256" key="8">
    <source>
        <dbReference type="ARBA" id="ARBA00022989"/>
    </source>
</evidence>
<evidence type="ECO:0000256" key="4">
    <source>
        <dbReference type="ARBA" id="ARBA00022502"/>
    </source>
</evidence>
<dbReference type="Proteomes" id="UP000567179">
    <property type="component" value="Unassembled WGS sequence"/>
</dbReference>
<proteinExistence type="inferred from homology"/>
<dbReference type="CDD" id="cd16023">
    <property type="entry name" value="GPI_EPT_3"/>
    <property type="match status" value="1"/>
</dbReference>
<dbReference type="GO" id="GO:0051377">
    <property type="term" value="F:mannose-ethanolamine phosphotransferase activity"/>
    <property type="evidence" value="ECO:0007669"/>
    <property type="project" value="InterPro"/>
</dbReference>
<keyword evidence="10" id="KW-0325">Glycoprotein</keyword>
<keyword evidence="14" id="KW-1185">Reference proteome</keyword>
<dbReference type="InterPro" id="IPR037675">
    <property type="entry name" value="PIG-O_N"/>
</dbReference>
<feature type="transmembrane region" description="Helical" evidence="11">
    <location>
        <begin position="439"/>
        <end position="457"/>
    </location>
</feature>
<feature type="transmembrane region" description="Helical" evidence="11">
    <location>
        <begin position="478"/>
        <end position="497"/>
    </location>
</feature>
<feature type="transmembrane region" description="Helical" evidence="11">
    <location>
        <begin position="596"/>
        <end position="618"/>
    </location>
</feature>
<protein>
    <recommendedName>
        <fullName evidence="15">GPI ethanolamine phosphate transferase 3</fullName>
    </recommendedName>
</protein>
<feature type="chain" id="PRO_5034962317" description="GPI ethanolamine phosphate transferase 3" evidence="12">
    <location>
        <begin position="24"/>
        <end position="936"/>
    </location>
</feature>
<keyword evidence="12" id="KW-0732">Signal</keyword>
<evidence type="ECO:0000256" key="12">
    <source>
        <dbReference type="SAM" id="SignalP"/>
    </source>
</evidence>
<evidence type="ECO:0000256" key="9">
    <source>
        <dbReference type="ARBA" id="ARBA00023136"/>
    </source>
</evidence>
<gene>
    <name evidence="13" type="ORF">D9619_004728</name>
</gene>
<evidence type="ECO:0000313" key="13">
    <source>
        <dbReference type="EMBL" id="KAF5327149.1"/>
    </source>
</evidence>
<evidence type="ECO:0000256" key="2">
    <source>
        <dbReference type="ARBA" id="ARBA00004687"/>
    </source>
</evidence>
<keyword evidence="5" id="KW-0808">Transferase</keyword>
<evidence type="ECO:0000256" key="11">
    <source>
        <dbReference type="SAM" id="Phobius"/>
    </source>
</evidence>
<dbReference type="PANTHER" id="PTHR23071:SF1">
    <property type="entry name" value="GPI ETHANOLAMINE PHOSPHATE TRANSFERASE 3"/>
    <property type="match status" value="1"/>
</dbReference>
<dbReference type="AlphaFoldDB" id="A0A8H5F807"/>
<comment type="subcellular location">
    <subcellularLocation>
        <location evidence="1">Endoplasmic reticulum membrane</location>
        <topology evidence="1">Multi-pass membrane protein</topology>
    </subcellularLocation>
</comment>
<keyword evidence="8 11" id="KW-1133">Transmembrane helix</keyword>
<dbReference type="Gene3D" id="3.40.720.10">
    <property type="entry name" value="Alkaline Phosphatase, subunit A"/>
    <property type="match status" value="1"/>
</dbReference>
<dbReference type="PANTHER" id="PTHR23071">
    <property type="entry name" value="PHOSPHATIDYLINOSITOL GLYCAN"/>
    <property type="match status" value="1"/>
</dbReference>
<evidence type="ECO:0000256" key="3">
    <source>
        <dbReference type="ARBA" id="ARBA00008695"/>
    </source>
</evidence>
<evidence type="ECO:0000313" key="14">
    <source>
        <dbReference type="Proteomes" id="UP000567179"/>
    </source>
</evidence>
<feature type="transmembrane region" description="Helical" evidence="11">
    <location>
        <begin position="682"/>
        <end position="704"/>
    </location>
</feature>
<keyword evidence="9 11" id="KW-0472">Membrane</keyword>
<organism evidence="13 14">
    <name type="scientific">Psilocybe cf. subviscida</name>
    <dbReference type="NCBI Taxonomy" id="2480587"/>
    <lineage>
        <taxon>Eukaryota</taxon>
        <taxon>Fungi</taxon>
        <taxon>Dikarya</taxon>
        <taxon>Basidiomycota</taxon>
        <taxon>Agaricomycotina</taxon>
        <taxon>Agaricomycetes</taxon>
        <taxon>Agaricomycetidae</taxon>
        <taxon>Agaricales</taxon>
        <taxon>Agaricineae</taxon>
        <taxon>Strophariaceae</taxon>
        <taxon>Psilocybe</taxon>
    </lineage>
</organism>
<feature type="transmembrane region" description="Helical" evidence="11">
    <location>
        <begin position="901"/>
        <end position="927"/>
    </location>
</feature>
<accession>A0A8H5F807</accession>
<evidence type="ECO:0000256" key="5">
    <source>
        <dbReference type="ARBA" id="ARBA00022679"/>
    </source>
</evidence>
<dbReference type="SUPFAM" id="SSF53649">
    <property type="entry name" value="Alkaline phosphatase-like"/>
    <property type="match status" value="1"/>
</dbReference>
<dbReference type="Pfam" id="PF01663">
    <property type="entry name" value="Phosphodiest"/>
    <property type="match status" value="1"/>
</dbReference>
<evidence type="ECO:0000256" key="6">
    <source>
        <dbReference type="ARBA" id="ARBA00022692"/>
    </source>
</evidence>
<feature type="transmembrane region" description="Helical" evidence="11">
    <location>
        <begin position="831"/>
        <end position="852"/>
    </location>
</feature>
<keyword evidence="6 11" id="KW-0812">Transmembrane</keyword>
<evidence type="ECO:0008006" key="15">
    <source>
        <dbReference type="Google" id="ProtNLM"/>
    </source>
</evidence>
<reference evidence="13 14" key="1">
    <citation type="journal article" date="2020" name="ISME J.">
        <title>Uncovering the hidden diversity of litter-decomposition mechanisms in mushroom-forming fungi.</title>
        <authorList>
            <person name="Floudas D."/>
            <person name="Bentzer J."/>
            <person name="Ahren D."/>
            <person name="Johansson T."/>
            <person name="Persson P."/>
            <person name="Tunlid A."/>
        </authorList>
    </citation>
    <scope>NUCLEOTIDE SEQUENCE [LARGE SCALE GENOMIC DNA]</scope>
    <source>
        <strain evidence="13 14">CBS 101986</strain>
    </source>
</reference>
<dbReference type="InterPro" id="IPR039524">
    <property type="entry name" value="PIGO/GPI13"/>
</dbReference>
<feature type="transmembrane region" description="Helical" evidence="11">
    <location>
        <begin position="873"/>
        <end position="895"/>
    </location>
</feature>
<dbReference type="InterPro" id="IPR002591">
    <property type="entry name" value="Phosphodiest/P_Trfase"/>
</dbReference>
<feature type="transmembrane region" description="Helical" evidence="11">
    <location>
        <begin position="725"/>
        <end position="743"/>
    </location>
</feature>
<feature type="transmembrane region" description="Helical" evidence="11">
    <location>
        <begin position="749"/>
        <end position="765"/>
    </location>
</feature>
<sequence>MNTLWSIILLLIHIFAIKTFTSGFLQKRQPFLNITESANTAHSSLVAHRRAIILVLDALRFDFLAPNPPHPQSPFQHNVLTLPRDLQAKCPHQSFLFNAFADPPTTTLQRIKAITTGSLPTFVDVGNNLGASSIPDDSLLKQAKLAGKKIAFLGDNTWMSVFPNEFAENLTFAYNGLNVEDLHTVDDGVVEHLFPLMEDRSKPFDVLITHFLGVDHVGHRVGADHPRMRAKLQHMENILKRVVDLLDEETLLVVLGDHGMDHLGSHCGDSTLETSSAMWIFSKTLSSTNSTDRVPPTLSTNTTFPGSSSPHRSIQQIDILPTLSLLLGLPIPFNNLGTVIPELFPGEQQLHAALEINAQQIDRFMDTYRQGPQGSDLDLVWDTLRHSRASIREHRKRVSGHARREGQVDLDLTEALAVHTRLALAACRQIWARFDFHKMAVGLVLMGLAMTINLYLLQRTGGPGKRHPKPSSTSLSSLAAVFVLAAHACTLAIPALTVWEDRIVALLLHACVLPHTLTALTSIHPSPKSSSQQPPENSIASDQIQAQRQNLLRLCFAFLACIHLAALSTICREEQQPYCRVTFYSTSPGSGTAAPLFALVLSIPASLSLPSFVGKLLARRVRAASSGGPLPVRVPGAAAWFLPYILRPALVGGNLYWILEWADSGSVFGNEWCSALRLARTWVARVAFGTVLVGAAAVLCLTWLQRVPTARQHPQSGSVSMMVTSNNYLCIFLAIFSIAYIPSQLTGQLVFSLCLIALLLHLEILRESRILAESGKEGHGPTSLDIMVLPLLGILAFYGTGHQATITSLQLKSAFLVHPTVVYPYSRMTLVLNSLGSFIFAGFAAPLLALWTCDKESERRRKSFGDVMLLVQYCTMILCASMAGAVFFTSNYLVWKVAAPRYLLCAMMLVIIDFTTVMGWGLVNWVAGRVIQDVKD</sequence>
<evidence type="ECO:0000256" key="7">
    <source>
        <dbReference type="ARBA" id="ARBA00022824"/>
    </source>
</evidence>
<feature type="transmembrane region" description="Helical" evidence="11">
    <location>
        <begin position="786"/>
        <end position="811"/>
    </location>
</feature>
<comment type="caution">
    <text evidence="13">The sequence shown here is derived from an EMBL/GenBank/DDBJ whole genome shotgun (WGS) entry which is preliminary data.</text>
</comment>
<name>A0A8H5F807_9AGAR</name>
<keyword evidence="4" id="KW-0337">GPI-anchor biosynthesis</keyword>
<dbReference type="InterPro" id="IPR017850">
    <property type="entry name" value="Alkaline_phosphatase_core_sf"/>
</dbReference>
<dbReference type="OrthoDB" id="272139at2759"/>
<feature type="transmembrane region" description="Helical" evidence="11">
    <location>
        <begin position="551"/>
        <end position="570"/>
    </location>
</feature>
<dbReference type="GO" id="GO:0006506">
    <property type="term" value="P:GPI anchor biosynthetic process"/>
    <property type="evidence" value="ECO:0007669"/>
    <property type="project" value="UniProtKB-UniPathway"/>
</dbReference>
<dbReference type="UniPathway" id="UPA00196"/>
<comment type="pathway">
    <text evidence="2">Glycolipid biosynthesis; glycosylphosphatidylinositol-anchor biosynthesis.</text>
</comment>
<dbReference type="GO" id="GO:0005789">
    <property type="term" value="C:endoplasmic reticulum membrane"/>
    <property type="evidence" value="ECO:0007669"/>
    <property type="project" value="UniProtKB-SubCell"/>
</dbReference>
<feature type="signal peptide" evidence="12">
    <location>
        <begin position="1"/>
        <end position="23"/>
    </location>
</feature>
<evidence type="ECO:0000256" key="1">
    <source>
        <dbReference type="ARBA" id="ARBA00004477"/>
    </source>
</evidence>
<dbReference type="EMBL" id="JAACJJ010000014">
    <property type="protein sequence ID" value="KAF5327149.1"/>
    <property type="molecule type" value="Genomic_DNA"/>
</dbReference>
<keyword evidence="7" id="KW-0256">Endoplasmic reticulum</keyword>
<comment type="similarity">
    <text evidence="3">Belongs to the PIGG/PIGN/PIGO family. PIGO subfamily.</text>
</comment>
<evidence type="ECO:0000256" key="10">
    <source>
        <dbReference type="ARBA" id="ARBA00023180"/>
    </source>
</evidence>